<gene>
    <name evidence="10" type="ORF">CARUB_v10017312mg</name>
</gene>
<dbReference type="SMART" id="SM00848">
    <property type="entry name" value="Inhibitor_I29"/>
    <property type="match status" value="1"/>
</dbReference>
<dbReference type="InterPro" id="IPR013128">
    <property type="entry name" value="Peptidase_C1A"/>
</dbReference>
<dbReference type="Proteomes" id="UP000029121">
    <property type="component" value="Unassembled WGS sequence"/>
</dbReference>
<dbReference type="Gene3D" id="3.90.70.10">
    <property type="entry name" value="Cysteine proteinases"/>
    <property type="match status" value="1"/>
</dbReference>
<dbReference type="InterPro" id="IPR038765">
    <property type="entry name" value="Papain-like_cys_pep_sf"/>
</dbReference>
<keyword evidence="2" id="KW-0645">Protease</keyword>
<reference evidence="11" key="1">
    <citation type="journal article" date="2013" name="Nat. Genet.">
        <title>The Capsella rubella genome and the genomic consequences of rapid mating system evolution.</title>
        <authorList>
            <person name="Slotte T."/>
            <person name="Hazzouri K.M."/>
            <person name="Agren J.A."/>
            <person name="Koenig D."/>
            <person name="Maumus F."/>
            <person name="Guo Y.L."/>
            <person name="Steige K."/>
            <person name="Platts A.E."/>
            <person name="Escobar J.S."/>
            <person name="Newman L.K."/>
            <person name="Wang W."/>
            <person name="Mandakova T."/>
            <person name="Vello E."/>
            <person name="Smith L.M."/>
            <person name="Henz S.R."/>
            <person name="Steffen J."/>
            <person name="Takuno S."/>
            <person name="Brandvain Y."/>
            <person name="Coop G."/>
            <person name="Andolfatto P."/>
            <person name="Hu T.T."/>
            <person name="Blanchette M."/>
            <person name="Clark R.M."/>
            <person name="Quesneville H."/>
            <person name="Nordborg M."/>
            <person name="Gaut B.S."/>
            <person name="Lysak M.A."/>
            <person name="Jenkins J."/>
            <person name="Grimwood J."/>
            <person name="Chapman J."/>
            <person name="Prochnik S."/>
            <person name="Shu S."/>
            <person name="Rokhsar D."/>
            <person name="Schmutz J."/>
            <person name="Weigel D."/>
            <person name="Wright S.I."/>
        </authorList>
    </citation>
    <scope>NUCLEOTIDE SEQUENCE [LARGE SCALE GENOMIC DNA]</scope>
    <source>
        <strain evidence="11">cv. Monte Gargano</strain>
    </source>
</reference>
<feature type="domain" description="Cathepsin propeptide inhibitor" evidence="9">
    <location>
        <begin position="91"/>
        <end position="148"/>
    </location>
</feature>
<evidence type="ECO:0000313" key="10">
    <source>
        <dbReference type="EMBL" id="EOA24085.1"/>
    </source>
</evidence>
<dbReference type="InterPro" id="IPR000169">
    <property type="entry name" value="Pept_cys_AS"/>
</dbReference>
<proteinExistence type="inferred from homology"/>
<keyword evidence="3" id="KW-0732">Signal</keyword>
<evidence type="ECO:0000256" key="1">
    <source>
        <dbReference type="ARBA" id="ARBA00008455"/>
    </source>
</evidence>
<feature type="transmembrane region" description="Helical" evidence="7">
    <location>
        <begin position="50"/>
        <end position="72"/>
    </location>
</feature>
<dbReference type="STRING" id="81985.R0HG57"/>
<dbReference type="KEGG" id="crb:17885912"/>
<dbReference type="GO" id="GO:0006508">
    <property type="term" value="P:proteolysis"/>
    <property type="evidence" value="ECO:0007669"/>
    <property type="project" value="UniProtKB-KW"/>
</dbReference>
<keyword evidence="6" id="KW-1015">Disulfide bond</keyword>
<dbReference type="InterPro" id="IPR025661">
    <property type="entry name" value="Pept_asp_AS"/>
</dbReference>
<feature type="non-terminal residue" evidence="10">
    <location>
        <position position="1"/>
    </location>
</feature>
<evidence type="ECO:0008006" key="12">
    <source>
        <dbReference type="Google" id="ProtNLM"/>
    </source>
</evidence>
<evidence type="ECO:0000259" key="8">
    <source>
        <dbReference type="SMART" id="SM00645"/>
    </source>
</evidence>
<name>R0HG57_9BRAS</name>
<evidence type="ECO:0000256" key="5">
    <source>
        <dbReference type="ARBA" id="ARBA00022807"/>
    </source>
</evidence>
<dbReference type="OrthoDB" id="10253408at2759"/>
<dbReference type="SUPFAM" id="SSF54001">
    <property type="entry name" value="Cysteine proteinases"/>
    <property type="match status" value="1"/>
</dbReference>
<dbReference type="InterPro" id="IPR039417">
    <property type="entry name" value="Peptidase_C1A_papain-like"/>
</dbReference>
<evidence type="ECO:0000313" key="11">
    <source>
        <dbReference type="Proteomes" id="UP000029121"/>
    </source>
</evidence>
<dbReference type="PRINTS" id="PR00705">
    <property type="entry name" value="PAPAIN"/>
</dbReference>
<comment type="similarity">
    <text evidence="1">Belongs to the peptidase C1 family.</text>
</comment>
<dbReference type="GO" id="GO:0008234">
    <property type="term" value="F:cysteine-type peptidase activity"/>
    <property type="evidence" value="ECO:0007669"/>
    <property type="project" value="UniProtKB-KW"/>
</dbReference>
<protein>
    <recommendedName>
        <fullName evidence="12">Cysteine protease</fullName>
    </recommendedName>
</protein>
<dbReference type="MEROPS" id="C01.A18"/>
<organism evidence="10 11">
    <name type="scientific">Capsella rubella</name>
    <dbReference type="NCBI Taxonomy" id="81985"/>
    <lineage>
        <taxon>Eukaryota</taxon>
        <taxon>Viridiplantae</taxon>
        <taxon>Streptophyta</taxon>
        <taxon>Embryophyta</taxon>
        <taxon>Tracheophyta</taxon>
        <taxon>Spermatophyta</taxon>
        <taxon>Magnoliopsida</taxon>
        <taxon>eudicotyledons</taxon>
        <taxon>Gunneridae</taxon>
        <taxon>Pentapetalae</taxon>
        <taxon>rosids</taxon>
        <taxon>malvids</taxon>
        <taxon>Brassicales</taxon>
        <taxon>Brassicaceae</taxon>
        <taxon>Camelineae</taxon>
        <taxon>Capsella</taxon>
    </lineage>
</organism>
<dbReference type="InterPro" id="IPR013201">
    <property type="entry name" value="Prot_inhib_I29"/>
</dbReference>
<dbReference type="PROSITE" id="PS00139">
    <property type="entry name" value="THIOL_PROTEASE_CYS"/>
    <property type="match status" value="1"/>
</dbReference>
<keyword evidence="7" id="KW-1133">Transmembrane helix</keyword>
<dbReference type="Pfam" id="PF00112">
    <property type="entry name" value="Peptidase_C1"/>
    <property type="match status" value="1"/>
</dbReference>
<dbReference type="eggNOG" id="KOG1543">
    <property type="taxonomic scope" value="Eukaryota"/>
</dbReference>
<dbReference type="InterPro" id="IPR000668">
    <property type="entry name" value="Peptidase_C1A_C"/>
</dbReference>
<evidence type="ECO:0000256" key="7">
    <source>
        <dbReference type="SAM" id="Phobius"/>
    </source>
</evidence>
<evidence type="ECO:0000256" key="4">
    <source>
        <dbReference type="ARBA" id="ARBA00022801"/>
    </source>
</evidence>
<evidence type="ECO:0000256" key="2">
    <source>
        <dbReference type="ARBA" id="ARBA00022670"/>
    </source>
</evidence>
<dbReference type="PANTHER" id="PTHR12411">
    <property type="entry name" value="CYSTEINE PROTEASE FAMILY C1-RELATED"/>
    <property type="match status" value="1"/>
</dbReference>
<dbReference type="FunFam" id="3.90.70.10:FF:000067">
    <property type="entry name" value="Senescence-specific cysteine protease"/>
    <property type="match status" value="1"/>
</dbReference>
<dbReference type="CDD" id="cd02248">
    <property type="entry name" value="Peptidase_C1A"/>
    <property type="match status" value="1"/>
</dbReference>
<accession>R0HG57</accession>
<dbReference type="Pfam" id="PF08246">
    <property type="entry name" value="Inhibitor_I29"/>
    <property type="match status" value="1"/>
</dbReference>
<feature type="domain" description="Peptidase C1A papain C-terminal" evidence="8">
    <location>
        <begin position="177"/>
        <end position="396"/>
    </location>
</feature>
<evidence type="ECO:0000259" key="9">
    <source>
        <dbReference type="SMART" id="SM00848"/>
    </source>
</evidence>
<dbReference type="AlphaFoldDB" id="R0HG57"/>
<dbReference type="EMBL" id="KB870809">
    <property type="protein sequence ID" value="EOA24085.1"/>
    <property type="molecule type" value="Genomic_DNA"/>
</dbReference>
<dbReference type="PROSITE" id="PS00640">
    <property type="entry name" value="THIOL_PROTEASE_ASN"/>
    <property type="match status" value="1"/>
</dbReference>
<evidence type="ECO:0000256" key="6">
    <source>
        <dbReference type="ARBA" id="ARBA00023157"/>
    </source>
</evidence>
<keyword evidence="5" id="KW-0788">Thiol protease</keyword>
<keyword evidence="7" id="KW-0472">Membrane</keyword>
<keyword evidence="11" id="KW-1185">Reference proteome</keyword>
<dbReference type="SMART" id="SM00645">
    <property type="entry name" value="Pept_C1"/>
    <property type="match status" value="1"/>
</dbReference>
<keyword evidence="4" id="KW-0378">Hydrolase</keyword>
<sequence length="426" mass="47400">HVYPTFFIFFTTSLNDQNVILYTYIDLTLAETSSEKQKTKKKQKDKSKRTMAISFITIPLLTLSVLLLSLSLDVVTATDSQRNEAEVRTMYEQWLVKNGKNYNGLGEKERRFKIFADNLKSIEEHNSDPNQSYQRGLNQFSDLTADEFRSTYLRGKVEKKSVSDVEERYKYKEGDVLPDEVDWRERGAVVPRVKAQGDCGGCWAFAAVGAVEGINQITTGELISLSEQELLDCDRGTDNFGCTGGGAVWAFDFIIKNDGIVSDEVYPYSGNDTAACKAIEMTTTRVVTINGREVVPENDEMSLKKAVAHQPITVMISAANMSDYKSGVYKGPCSNLWGDHNVLIVGYGTSPDEGDYWLIRNSWGPGWGEGGYLRLQRNFNEPTGKCAVALAPVYPIKSNSSSNLLSPSVFKLVLLLAFQLISLALL</sequence>
<evidence type="ECO:0000256" key="3">
    <source>
        <dbReference type="ARBA" id="ARBA00022729"/>
    </source>
</evidence>
<keyword evidence="7" id="KW-0812">Transmembrane</keyword>